<dbReference type="CDD" id="cd18015">
    <property type="entry name" value="DEXHc_RecQ1"/>
    <property type="match status" value="1"/>
</dbReference>
<dbReference type="PANTHER" id="PTHR13710:SF105">
    <property type="entry name" value="ATP-DEPENDENT DNA HELICASE Q1"/>
    <property type="match status" value="1"/>
</dbReference>
<evidence type="ECO:0000256" key="1">
    <source>
        <dbReference type="ARBA" id="ARBA00001936"/>
    </source>
</evidence>
<evidence type="ECO:0000256" key="6">
    <source>
        <dbReference type="ARBA" id="ARBA00022723"/>
    </source>
</evidence>
<comment type="subcellular location">
    <subcellularLocation>
        <location evidence="4 17">Nucleus</location>
    </subcellularLocation>
</comment>
<evidence type="ECO:0000256" key="16">
    <source>
        <dbReference type="ARBA" id="ARBA00048778"/>
    </source>
</evidence>
<dbReference type="InterPro" id="IPR011545">
    <property type="entry name" value="DEAD/DEAH_box_helicase_dom"/>
</dbReference>
<evidence type="ECO:0000256" key="3">
    <source>
        <dbReference type="ARBA" id="ARBA00001947"/>
    </source>
</evidence>
<dbReference type="InterPro" id="IPR014001">
    <property type="entry name" value="Helicase_ATP-bd"/>
</dbReference>
<accession>A0AAJ7TZK5</accession>
<evidence type="ECO:0000256" key="13">
    <source>
        <dbReference type="ARBA" id="ARBA00023235"/>
    </source>
</evidence>
<dbReference type="CDD" id="cd18794">
    <property type="entry name" value="SF2_C_RecQ"/>
    <property type="match status" value="1"/>
</dbReference>
<evidence type="ECO:0000259" key="21">
    <source>
        <dbReference type="PROSITE" id="PS51194"/>
    </source>
</evidence>
<comment type="cofactor">
    <cofactor evidence="2">
        <name>Mg(2+)</name>
        <dbReference type="ChEBI" id="CHEBI:18420"/>
    </cofactor>
</comment>
<comment type="catalytic activity">
    <reaction evidence="16">
        <text>ATP + H2O = ADP + phosphate + H(+)</text>
        <dbReference type="Rhea" id="RHEA:13065"/>
        <dbReference type="ChEBI" id="CHEBI:15377"/>
        <dbReference type="ChEBI" id="CHEBI:15378"/>
        <dbReference type="ChEBI" id="CHEBI:30616"/>
        <dbReference type="ChEBI" id="CHEBI:43474"/>
        <dbReference type="ChEBI" id="CHEBI:456216"/>
    </reaction>
    <physiologicalReaction direction="left-to-right" evidence="16">
        <dbReference type="Rhea" id="RHEA:13066"/>
    </physiologicalReaction>
</comment>
<evidence type="ECO:0000256" key="12">
    <source>
        <dbReference type="ARBA" id="ARBA00023125"/>
    </source>
</evidence>
<feature type="coiled-coil region" evidence="18">
    <location>
        <begin position="4"/>
        <end position="52"/>
    </location>
</feature>
<sequence>MMCLEDLEVELACVSSELDRVGTQIQELVEQQELLLERKASIQNKISKLQRKQSKEQSGSADSARAAEKWEREDFSWSTKLKCILREVFKMDNFRSLQLQAMNASIAGHDVFLIMPTGGGKSLCYQLPALCSKGFTLVISPLISLMEDQIMALEQLKIPAAMLSASSTKEHVKTVQAAMISNDHELKLLYVTPEKIAKSKIFMSKLEKAYKGERLARIAIDEVHCCSQWGNDFRPDYKVLGILKRQFPKVPLLCLTATATSVVLDDVKSILAVPGALSFTASFNRPNLHYQVHRKPTKFEDCMENMVRLINKKYKGQSGIVYCFSRKDAEEVAAALTSLGVGAGSYHSDIPADRRSRLHRHWTSNRLQVVVATVAFGMGIDKPDVRFVIHHSLSKSMENYYQESGRAGRDGAPADCVLYYSFPDVFRQSQMVSMERTGQEKLYGMVAYCQTYNRCRRSLIAEHFDEVWDAAQCDRMCDHCRGGVVAEEASVVRHARGLIAILRHAQQKQEKLTPLRLLEAWQGRGAVKLRVSSVPTPSLSQQGCEIIVLQLLMLGYIREEYSYTPYATISYLVVGQKARLLDDPDHALSLWLPSSTKTPAKADSGHTASGTASGAKNASKRASSDGSCGKPKRSKGSGVILLE</sequence>
<dbReference type="AlphaFoldDB" id="A0AAJ7TZK5"/>
<evidence type="ECO:0000256" key="18">
    <source>
        <dbReference type="SAM" id="Coils"/>
    </source>
</evidence>
<dbReference type="GO" id="GO:0005694">
    <property type="term" value="C:chromosome"/>
    <property type="evidence" value="ECO:0007669"/>
    <property type="project" value="TreeGrafter"/>
</dbReference>
<dbReference type="GO" id="GO:0043138">
    <property type="term" value="F:3'-5' DNA helicase activity"/>
    <property type="evidence" value="ECO:0007669"/>
    <property type="project" value="UniProtKB-EC"/>
</dbReference>
<evidence type="ECO:0000256" key="17">
    <source>
        <dbReference type="RuleBase" id="RU364117"/>
    </source>
</evidence>
<dbReference type="GO" id="GO:0046872">
    <property type="term" value="F:metal ion binding"/>
    <property type="evidence" value="ECO:0007669"/>
    <property type="project" value="UniProtKB-KW"/>
</dbReference>
<dbReference type="GO" id="GO:0000724">
    <property type="term" value="P:double-strand break repair via homologous recombination"/>
    <property type="evidence" value="ECO:0007669"/>
    <property type="project" value="TreeGrafter"/>
</dbReference>
<dbReference type="SMART" id="SM00490">
    <property type="entry name" value="HELICc"/>
    <property type="match status" value="1"/>
</dbReference>
<keyword evidence="18" id="KW-0175">Coiled coil</keyword>
<dbReference type="Gene3D" id="3.40.50.300">
    <property type="entry name" value="P-loop containing nucleotide triphosphate hydrolases"/>
    <property type="match status" value="2"/>
</dbReference>
<keyword evidence="7 17" id="KW-0547">Nucleotide-binding</keyword>
<feature type="compositionally biased region" description="Polar residues" evidence="19">
    <location>
        <begin position="606"/>
        <end position="626"/>
    </location>
</feature>
<dbReference type="GO" id="GO:0005737">
    <property type="term" value="C:cytoplasm"/>
    <property type="evidence" value="ECO:0007669"/>
    <property type="project" value="TreeGrafter"/>
</dbReference>
<keyword evidence="9 17" id="KW-0347">Helicase</keyword>
<keyword evidence="10" id="KW-0862">Zinc</keyword>
<keyword evidence="14 17" id="KW-0539">Nucleus</keyword>
<dbReference type="GO" id="GO:0009378">
    <property type="term" value="F:four-way junction helicase activity"/>
    <property type="evidence" value="ECO:0007669"/>
    <property type="project" value="TreeGrafter"/>
</dbReference>
<organism evidence="22 23">
    <name type="scientific">Petromyzon marinus</name>
    <name type="common">Sea lamprey</name>
    <dbReference type="NCBI Taxonomy" id="7757"/>
    <lineage>
        <taxon>Eukaryota</taxon>
        <taxon>Metazoa</taxon>
        <taxon>Chordata</taxon>
        <taxon>Craniata</taxon>
        <taxon>Vertebrata</taxon>
        <taxon>Cyclostomata</taxon>
        <taxon>Hyperoartia</taxon>
        <taxon>Petromyzontiformes</taxon>
        <taxon>Petromyzontidae</taxon>
        <taxon>Petromyzon</taxon>
    </lineage>
</organism>
<comment type="catalytic activity">
    <reaction evidence="15 17">
        <text>Couples ATP hydrolysis with the unwinding of duplex DNA by translocating in the 3'-5' direction.</text>
        <dbReference type="EC" id="5.6.2.4"/>
    </reaction>
</comment>
<evidence type="ECO:0000256" key="2">
    <source>
        <dbReference type="ARBA" id="ARBA00001946"/>
    </source>
</evidence>
<evidence type="ECO:0000256" key="14">
    <source>
        <dbReference type="ARBA" id="ARBA00023242"/>
    </source>
</evidence>
<dbReference type="FunFam" id="3.40.50.300:FF:000596">
    <property type="entry name" value="ATP-dependent DNA helicase"/>
    <property type="match status" value="1"/>
</dbReference>
<reference evidence="23 24" key="1">
    <citation type="submission" date="2025-04" db="UniProtKB">
        <authorList>
            <consortium name="RefSeq"/>
        </authorList>
    </citation>
    <scope>IDENTIFICATION</scope>
    <source>
        <tissue evidence="23 24">Sperm</tissue>
    </source>
</reference>
<keyword evidence="13" id="KW-0413">Isomerase</keyword>
<dbReference type="Proteomes" id="UP001318040">
    <property type="component" value="Chromosome 45"/>
</dbReference>
<evidence type="ECO:0000256" key="8">
    <source>
        <dbReference type="ARBA" id="ARBA00022801"/>
    </source>
</evidence>
<dbReference type="RefSeq" id="XP_032826964.1">
    <property type="nucleotide sequence ID" value="XM_032971073.1"/>
</dbReference>
<dbReference type="PANTHER" id="PTHR13710">
    <property type="entry name" value="DNA HELICASE RECQ FAMILY MEMBER"/>
    <property type="match status" value="1"/>
</dbReference>
<evidence type="ECO:0000313" key="26">
    <source>
        <dbReference type="RefSeq" id="XP_032826965.1"/>
    </source>
</evidence>
<comment type="cofactor">
    <cofactor evidence="1">
        <name>Mn(2+)</name>
        <dbReference type="ChEBI" id="CHEBI:29035"/>
    </cofactor>
</comment>
<evidence type="ECO:0000313" key="22">
    <source>
        <dbReference type="Proteomes" id="UP001318040"/>
    </source>
</evidence>
<evidence type="ECO:0000256" key="5">
    <source>
        <dbReference type="ARBA" id="ARBA00005446"/>
    </source>
</evidence>
<dbReference type="GeneID" id="116952057"/>
<dbReference type="Pfam" id="PF00271">
    <property type="entry name" value="Helicase_C"/>
    <property type="match status" value="1"/>
</dbReference>
<dbReference type="SMART" id="SM00487">
    <property type="entry name" value="DEXDc"/>
    <property type="match status" value="1"/>
</dbReference>
<dbReference type="RefSeq" id="XP_032826966.1">
    <property type="nucleotide sequence ID" value="XM_032971075.1"/>
</dbReference>
<dbReference type="GO" id="GO:0003677">
    <property type="term" value="F:DNA binding"/>
    <property type="evidence" value="ECO:0007669"/>
    <property type="project" value="UniProtKB-KW"/>
</dbReference>
<evidence type="ECO:0000313" key="23">
    <source>
        <dbReference type="RefSeq" id="XP_032826962.1"/>
    </source>
</evidence>
<dbReference type="CTD" id="5965"/>
<evidence type="ECO:0000313" key="25">
    <source>
        <dbReference type="RefSeq" id="XP_032826964.1"/>
    </source>
</evidence>
<dbReference type="PROSITE" id="PS51192">
    <property type="entry name" value="HELICASE_ATP_BIND_1"/>
    <property type="match status" value="1"/>
</dbReference>
<keyword evidence="12" id="KW-0238">DNA-binding</keyword>
<keyword evidence="22" id="KW-1185">Reference proteome</keyword>
<dbReference type="NCBIfam" id="TIGR00614">
    <property type="entry name" value="recQ_fam"/>
    <property type="match status" value="1"/>
</dbReference>
<keyword evidence="11 17" id="KW-0067">ATP-binding</keyword>
<name>A0AAJ7TZK5_PETMA</name>
<evidence type="ECO:0000256" key="15">
    <source>
        <dbReference type="ARBA" id="ARBA00034617"/>
    </source>
</evidence>
<evidence type="ECO:0000256" key="4">
    <source>
        <dbReference type="ARBA" id="ARBA00004123"/>
    </source>
</evidence>
<feature type="domain" description="Helicase C-terminal" evidence="21">
    <location>
        <begin position="305"/>
        <end position="450"/>
    </location>
</feature>
<dbReference type="KEGG" id="pmrn:116952057"/>
<dbReference type="GO" id="GO:0005634">
    <property type="term" value="C:nucleus"/>
    <property type="evidence" value="ECO:0007669"/>
    <property type="project" value="UniProtKB-SubCell"/>
</dbReference>
<protein>
    <recommendedName>
        <fullName evidence="17">ATP-dependent DNA helicase</fullName>
        <ecNumber evidence="17">5.6.2.4</ecNumber>
    </recommendedName>
</protein>
<dbReference type="InterPro" id="IPR027417">
    <property type="entry name" value="P-loop_NTPase"/>
</dbReference>
<dbReference type="InterPro" id="IPR001650">
    <property type="entry name" value="Helicase_C-like"/>
</dbReference>
<dbReference type="Pfam" id="PF00270">
    <property type="entry name" value="DEAD"/>
    <property type="match status" value="1"/>
</dbReference>
<dbReference type="FunFam" id="3.40.50.300:FF:000752">
    <property type="entry name" value="ATP-dependent DNA helicase"/>
    <property type="match status" value="1"/>
</dbReference>
<dbReference type="RefSeq" id="XP_032826963.1">
    <property type="nucleotide sequence ID" value="XM_032971072.1"/>
</dbReference>
<evidence type="ECO:0000256" key="10">
    <source>
        <dbReference type="ARBA" id="ARBA00022833"/>
    </source>
</evidence>
<comment type="cofactor">
    <cofactor evidence="3">
        <name>Zn(2+)</name>
        <dbReference type="ChEBI" id="CHEBI:29105"/>
    </cofactor>
</comment>
<evidence type="ECO:0000313" key="24">
    <source>
        <dbReference type="RefSeq" id="XP_032826963.1"/>
    </source>
</evidence>
<dbReference type="GO" id="GO:0005524">
    <property type="term" value="F:ATP binding"/>
    <property type="evidence" value="ECO:0007669"/>
    <property type="project" value="UniProtKB-KW"/>
</dbReference>
<dbReference type="InterPro" id="IPR032284">
    <property type="entry name" value="RecQ_Zn-bd"/>
</dbReference>
<dbReference type="RefSeq" id="XP_032826965.1">
    <property type="nucleotide sequence ID" value="XM_032971074.1"/>
</dbReference>
<evidence type="ECO:0000256" key="11">
    <source>
        <dbReference type="ARBA" id="ARBA00022840"/>
    </source>
</evidence>
<keyword evidence="8 17" id="KW-0378">Hydrolase</keyword>
<dbReference type="SUPFAM" id="SSF52540">
    <property type="entry name" value="P-loop containing nucleoside triphosphate hydrolases"/>
    <property type="match status" value="1"/>
</dbReference>
<dbReference type="GO" id="GO:0016787">
    <property type="term" value="F:hydrolase activity"/>
    <property type="evidence" value="ECO:0007669"/>
    <property type="project" value="UniProtKB-KW"/>
</dbReference>
<evidence type="ECO:0000256" key="7">
    <source>
        <dbReference type="ARBA" id="ARBA00022741"/>
    </source>
</evidence>
<evidence type="ECO:0000256" key="9">
    <source>
        <dbReference type="ARBA" id="ARBA00022806"/>
    </source>
</evidence>
<evidence type="ECO:0000259" key="20">
    <source>
        <dbReference type="PROSITE" id="PS51192"/>
    </source>
</evidence>
<dbReference type="InterPro" id="IPR036388">
    <property type="entry name" value="WH-like_DNA-bd_sf"/>
</dbReference>
<gene>
    <name evidence="23 24 25 26 27" type="primary">RECQL</name>
</gene>
<feature type="region of interest" description="Disordered" evidence="19">
    <location>
        <begin position="597"/>
        <end position="643"/>
    </location>
</feature>
<evidence type="ECO:0000313" key="27">
    <source>
        <dbReference type="RefSeq" id="XP_032826966.1"/>
    </source>
</evidence>
<dbReference type="Pfam" id="PF16124">
    <property type="entry name" value="RecQ_Zn_bind"/>
    <property type="match status" value="1"/>
</dbReference>
<dbReference type="PROSITE" id="PS51194">
    <property type="entry name" value="HELICASE_CTER"/>
    <property type="match status" value="1"/>
</dbReference>
<feature type="domain" description="Helicase ATP-binding" evidence="20">
    <location>
        <begin position="102"/>
        <end position="277"/>
    </location>
</feature>
<dbReference type="RefSeq" id="XP_032826962.1">
    <property type="nucleotide sequence ID" value="XM_032971071.1"/>
</dbReference>
<dbReference type="Gene3D" id="1.10.10.10">
    <property type="entry name" value="Winged helix-like DNA-binding domain superfamily/Winged helix DNA-binding domain"/>
    <property type="match status" value="1"/>
</dbReference>
<comment type="similarity">
    <text evidence="5 17">Belongs to the helicase family. RecQ subfamily.</text>
</comment>
<proteinExistence type="inferred from homology"/>
<keyword evidence="6" id="KW-0479">Metal-binding</keyword>
<evidence type="ECO:0000256" key="19">
    <source>
        <dbReference type="SAM" id="MobiDB-lite"/>
    </source>
</evidence>
<dbReference type="InterPro" id="IPR004589">
    <property type="entry name" value="DNA_helicase_ATP-dep_RecQ"/>
</dbReference>
<dbReference type="EC" id="5.6.2.4" evidence="17"/>